<name>A0A1G7NSN6_9EURY</name>
<dbReference type="SUPFAM" id="SSF53474">
    <property type="entry name" value="alpha/beta-Hydrolases"/>
    <property type="match status" value="1"/>
</dbReference>
<dbReference type="Proteomes" id="UP000199076">
    <property type="component" value="Unassembled WGS sequence"/>
</dbReference>
<reference evidence="4" key="1">
    <citation type="submission" date="2016-10" db="EMBL/GenBank/DDBJ databases">
        <authorList>
            <person name="Varghese N."/>
            <person name="Submissions S."/>
        </authorList>
    </citation>
    <scope>NUCLEOTIDE SEQUENCE [LARGE SCALE GENOMIC DNA]</scope>
    <source>
        <strain evidence="4">IBRC-M 10760</strain>
    </source>
</reference>
<organism evidence="3 4">
    <name type="scientific">Halorientalis regularis</name>
    <dbReference type="NCBI Taxonomy" id="660518"/>
    <lineage>
        <taxon>Archaea</taxon>
        <taxon>Methanobacteriati</taxon>
        <taxon>Methanobacteriota</taxon>
        <taxon>Stenosarchaea group</taxon>
        <taxon>Halobacteria</taxon>
        <taxon>Halobacteriales</taxon>
        <taxon>Haloarculaceae</taxon>
        <taxon>Halorientalis</taxon>
    </lineage>
</organism>
<evidence type="ECO:0000313" key="4">
    <source>
        <dbReference type="Proteomes" id="UP000199076"/>
    </source>
</evidence>
<evidence type="ECO:0000313" key="3">
    <source>
        <dbReference type="EMBL" id="SDF76996.1"/>
    </source>
</evidence>
<evidence type="ECO:0000256" key="1">
    <source>
        <dbReference type="SAM" id="MobiDB-lite"/>
    </source>
</evidence>
<dbReference type="PANTHER" id="PTHR43798">
    <property type="entry name" value="MONOACYLGLYCEROL LIPASE"/>
    <property type="match status" value="1"/>
</dbReference>
<dbReference type="InterPro" id="IPR050266">
    <property type="entry name" value="AB_hydrolase_sf"/>
</dbReference>
<dbReference type="Gene3D" id="3.40.50.1820">
    <property type="entry name" value="alpha/beta hydrolase"/>
    <property type="match status" value="1"/>
</dbReference>
<protein>
    <submittedName>
        <fullName evidence="3">Pimeloyl-ACP methyl ester carboxylesterase</fullName>
    </submittedName>
</protein>
<evidence type="ECO:0000259" key="2">
    <source>
        <dbReference type="Pfam" id="PF12697"/>
    </source>
</evidence>
<feature type="compositionally biased region" description="Basic and acidic residues" evidence="1">
    <location>
        <begin position="17"/>
        <end position="27"/>
    </location>
</feature>
<dbReference type="AlphaFoldDB" id="A0A1G7NSN6"/>
<keyword evidence="4" id="KW-1185">Reference proteome</keyword>
<dbReference type="PRINTS" id="PR00111">
    <property type="entry name" value="ABHYDROLASE"/>
</dbReference>
<dbReference type="RefSeq" id="WP_175452878.1">
    <property type="nucleotide sequence ID" value="NZ_FNBK01000009.1"/>
</dbReference>
<accession>A0A1G7NSN6</accession>
<sequence length="274" mass="30703">MSDLPEDSGPATQLYRHRTETVSEERGSGPAVVFAHGTLMDWTMFEPQLDALSDDYRTIAYNLRARTDRFQGPYDLDDLAEDCRVLMDAKGVDSCVLAGMSMGGFMALRFALEYPDMLDGIVLIDSMATPHDEAEREQYGDMVETAKAEGDVPDPMAEAVSHMLFGQTSIEERTELVEHWKDRWLTYPGEAVHDEVKSWLHRPGVEDRLDEIDVPVLITHGAEDVSIEPERAEPMVDQLPDARMELIPEAGHSSNTENPEAANAAIREFLDDVY</sequence>
<proteinExistence type="predicted"/>
<dbReference type="Pfam" id="PF12697">
    <property type="entry name" value="Abhydrolase_6"/>
    <property type="match status" value="1"/>
</dbReference>
<feature type="region of interest" description="Disordered" evidence="1">
    <location>
        <begin position="1"/>
        <end position="27"/>
    </location>
</feature>
<dbReference type="InterPro" id="IPR029058">
    <property type="entry name" value="AB_hydrolase_fold"/>
</dbReference>
<dbReference type="EMBL" id="FNBK01000009">
    <property type="protein sequence ID" value="SDF76996.1"/>
    <property type="molecule type" value="Genomic_DNA"/>
</dbReference>
<dbReference type="STRING" id="660518.SAMN05216218_109123"/>
<gene>
    <name evidence="3" type="ORF">SAMN05216218_109123</name>
</gene>
<feature type="domain" description="AB hydrolase-1" evidence="2">
    <location>
        <begin position="32"/>
        <end position="263"/>
    </location>
</feature>
<dbReference type="InterPro" id="IPR000073">
    <property type="entry name" value="AB_hydrolase_1"/>
</dbReference>